<dbReference type="EMBL" id="JACETL010000034">
    <property type="protein sequence ID" value="MBA4692734.1"/>
    <property type="molecule type" value="Genomic_DNA"/>
</dbReference>
<comment type="caution">
    <text evidence="2">The sequence shown here is derived from an EMBL/GenBank/DDBJ whole genome shotgun (WGS) entry which is preliminary data.</text>
</comment>
<sequence>MSITLDRKKGGIANSLISYSKALDLIGEKHFIILPKDAAAKDDLLNLPNVQIFSIKKSLLYFHLLTRFIFKRDYKNHFEDSKWIFIHNSKLINFFNQYSFKLGMINHSGKLRNTLHRAFNIFLTHAGYERFISHYPDNESTNIVIPHGFEQLSESFGLKKNKILKVISAGRFVSKKGFNDLIKAAEKLQRDNFPVQIELFGSGPLEAELSKKINDLALKNIRLIGWTEDLHNEFRKADVFCITSLEEPFGLIIGEAMMSGLPVISTQTDGAIEIFGTEPEKKGAIYVDFSSPDEIKNAIQALINDEKRLLLAQNAHDNINTNFSLERLSRKLKDLFEYAD</sequence>
<evidence type="ECO:0000259" key="1">
    <source>
        <dbReference type="Pfam" id="PF00534"/>
    </source>
</evidence>
<evidence type="ECO:0000313" key="2">
    <source>
        <dbReference type="EMBL" id="MBA4692734.1"/>
    </source>
</evidence>
<dbReference type="SUPFAM" id="SSF53756">
    <property type="entry name" value="UDP-Glycosyltransferase/glycogen phosphorylase"/>
    <property type="match status" value="1"/>
</dbReference>
<name>A0A838XVW2_9GAMM</name>
<protein>
    <submittedName>
        <fullName evidence="2">Glycosyltransferase family 4 protein</fullName>
    </submittedName>
</protein>
<evidence type="ECO:0000313" key="3">
    <source>
        <dbReference type="Proteomes" id="UP000551848"/>
    </source>
</evidence>
<accession>A0A838XVW2</accession>
<dbReference type="CDD" id="cd03801">
    <property type="entry name" value="GT4_PimA-like"/>
    <property type="match status" value="1"/>
</dbReference>
<organism evidence="2 3">
    <name type="scientific">SAR86 cluster bacterium</name>
    <dbReference type="NCBI Taxonomy" id="2030880"/>
    <lineage>
        <taxon>Bacteria</taxon>
        <taxon>Pseudomonadati</taxon>
        <taxon>Pseudomonadota</taxon>
        <taxon>Gammaproteobacteria</taxon>
        <taxon>SAR86 cluster</taxon>
    </lineage>
</organism>
<dbReference type="PANTHER" id="PTHR12526">
    <property type="entry name" value="GLYCOSYLTRANSFERASE"/>
    <property type="match status" value="1"/>
</dbReference>
<dbReference type="PANTHER" id="PTHR12526:SF627">
    <property type="entry name" value="D-RHAMNOSYLTRANSFERASE WBPZ"/>
    <property type="match status" value="1"/>
</dbReference>
<keyword evidence="2" id="KW-0808">Transferase</keyword>
<gene>
    <name evidence="2" type="ORF">H2072_03190</name>
</gene>
<dbReference type="GO" id="GO:0016757">
    <property type="term" value="F:glycosyltransferase activity"/>
    <property type="evidence" value="ECO:0007669"/>
    <property type="project" value="InterPro"/>
</dbReference>
<dbReference type="Proteomes" id="UP000551848">
    <property type="component" value="Unassembled WGS sequence"/>
</dbReference>
<dbReference type="Pfam" id="PF00534">
    <property type="entry name" value="Glycos_transf_1"/>
    <property type="match status" value="1"/>
</dbReference>
<feature type="domain" description="Glycosyl transferase family 1" evidence="1">
    <location>
        <begin position="159"/>
        <end position="309"/>
    </location>
</feature>
<proteinExistence type="predicted"/>
<dbReference type="InterPro" id="IPR001296">
    <property type="entry name" value="Glyco_trans_1"/>
</dbReference>
<dbReference type="GO" id="GO:1901135">
    <property type="term" value="P:carbohydrate derivative metabolic process"/>
    <property type="evidence" value="ECO:0007669"/>
    <property type="project" value="UniProtKB-ARBA"/>
</dbReference>
<dbReference type="AlphaFoldDB" id="A0A838XVW2"/>
<dbReference type="Gene3D" id="3.40.50.2000">
    <property type="entry name" value="Glycogen Phosphorylase B"/>
    <property type="match status" value="2"/>
</dbReference>
<reference evidence="2 3" key="1">
    <citation type="submission" date="2020-06" db="EMBL/GenBank/DDBJ databases">
        <title>Dysbiosis in marine aquaculture revealed through microbiome analysis: reverse ecology for environmental sustainability.</title>
        <authorList>
            <person name="Haro-Moreno J.M."/>
            <person name="Coutinho F.H."/>
            <person name="Zaragoza-Solas A."/>
            <person name="Picazo A."/>
            <person name="Almagro-Moreno S."/>
            <person name="Lopez-Perez M."/>
        </authorList>
    </citation>
    <scope>NUCLEOTIDE SEQUENCE [LARGE SCALE GENOMIC DNA]</scope>
    <source>
        <strain evidence="2">MCMED-G41</strain>
    </source>
</reference>